<proteinExistence type="predicted"/>
<evidence type="ECO:0000313" key="2">
    <source>
        <dbReference type="Proteomes" id="UP000636505"/>
    </source>
</evidence>
<dbReference type="EMBL" id="JADEXG010000037">
    <property type="protein sequence ID" value="MBE9078647.1"/>
    <property type="molecule type" value="Genomic_DNA"/>
</dbReference>
<dbReference type="RefSeq" id="WP_193908693.1">
    <property type="nucleotide sequence ID" value="NZ_JADEXG010000037.1"/>
</dbReference>
<keyword evidence="2" id="KW-1185">Reference proteome</keyword>
<sequence>MKTTVEINDNLLLQAKQLAAKRQQTLKSVLESALRQFLENNAESRLPFRLQKHSFRGNGLQPGITEGDWSTLREQIYEGRGG</sequence>
<accession>A0A8J7A7V0</accession>
<evidence type="ECO:0000313" key="1">
    <source>
        <dbReference type="EMBL" id="MBE9078647.1"/>
    </source>
</evidence>
<organism evidence="1 2">
    <name type="scientific">Vasconcelosia minhoensis LEGE 07310</name>
    <dbReference type="NCBI Taxonomy" id="915328"/>
    <lineage>
        <taxon>Bacteria</taxon>
        <taxon>Bacillati</taxon>
        <taxon>Cyanobacteriota</taxon>
        <taxon>Cyanophyceae</taxon>
        <taxon>Nodosilineales</taxon>
        <taxon>Cymatolegaceae</taxon>
        <taxon>Vasconcelosia</taxon>
        <taxon>Vasconcelosia minhoensis</taxon>
    </lineage>
</organism>
<comment type="caution">
    <text evidence="1">The sequence shown here is derived from an EMBL/GenBank/DDBJ whole genome shotgun (WGS) entry which is preliminary data.</text>
</comment>
<reference evidence="1" key="1">
    <citation type="submission" date="2020-10" db="EMBL/GenBank/DDBJ databases">
        <authorList>
            <person name="Castelo-Branco R."/>
            <person name="Eusebio N."/>
            <person name="Adriana R."/>
            <person name="Vieira A."/>
            <person name="Brugerolle De Fraissinette N."/>
            <person name="Rezende De Castro R."/>
            <person name="Schneider M.P."/>
            <person name="Vasconcelos V."/>
            <person name="Leao P.N."/>
        </authorList>
    </citation>
    <scope>NUCLEOTIDE SEQUENCE</scope>
    <source>
        <strain evidence="1">LEGE 07310</strain>
    </source>
</reference>
<gene>
    <name evidence="1" type="ORF">IQ241_15320</name>
</gene>
<dbReference type="AlphaFoldDB" id="A0A8J7A7V0"/>
<dbReference type="Proteomes" id="UP000636505">
    <property type="component" value="Unassembled WGS sequence"/>
</dbReference>
<name>A0A8J7A7V0_9CYAN</name>
<protein>
    <submittedName>
        <fullName evidence="1">DUF2191 domain-containing protein</fullName>
    </submittedName>
</protein>